<proteinExistence type="predicted"/>
<organism evidence="2 3">
    <name type="scientific">Sphingomonas aurantiaca</name>
    <dbReference type="NCBI Taxonomy" id="185949"/>
    <lineage>
        <taxon>Bacteria</taxon>
        <taxon>Pseudomonadati</taxon>
        <taxon>Pseudomonadota</taxon>
        <taxon>Alphaproteobacteria</taxon>
        <taxon>Sphingomonadales</taxon>
        <taxon>Sphingomonadaceae</taxon>
        <taxon>Sphingomonas</taxon>
    </lineage>
</organism>
<sequence length="320" mass="34616">MGRQLADELAAVGRQVRGRACDSARRLAPMLAVDHDGMNALGDRGGLIPLDPQHGPYEQAVAKYVHHARGVLDAFGETQHAVCRDTAPSDRAAAGIAKHPLWFGHVGFAAPIGRQEGPMDRDHAGIFLDRDDQRRRIRLGGAGTELAAWIVAGVDAIGDDRARAQIAIGKRAGVGLCVSPHCQRNLVMIGLALLPLARIVVDRREDLARAQRRHDRVGRATGEAMKQDRALADADRQTGGAVGMGRASAHGEVTLPLSAELSDDAVGLFLNRGSLTLSHLRHSRFKTHTCYREAVQSTSEKHSNHCWGNEWIWSCCSNAN</sequence>
<evidence type="ECO:0000313" key="3">
    <source>
        <dbReference type="Proteomes" id="UP000326857"/>
    </source>
</evidence>
<reference evidence="2 3" key="1">
    <citation type="submission" date="2019-09" db="EMBL/GenBank/DDBJ databases">
        <authorList>
            <person name="Dittami M. S."/>
        </authorList>
    </citation>
    <scope>NUCLEOTIDE SEQUENCE [LARGE SCALE GENOMIC DNA]</scope>
    <source>
        <strain evidence="2">SPHINGO391</strain>
    </source>
</reference>
<evidence type="ECO:0000313" key="2">
    <source>
        <dbReference type="EMBL" id="VVT31592.1"/>
    </source>
</evidence>
<protein>
    <submittedName>
        <fullName evidence="2">Uncharacterized protein</fullName>
    </submittedName>
</protein>
<name>A0A5E8AJG1_9SPHN</name>
<accession>A0A5E8AJG1</accession>
<dbReference type="EMBL" id="CABVLI010000048">
    <property type="protein sequence ID" value="VVT31592.1"/>
    <property type="molecule type" value="Genomic_DNA"/>
</dbReference>
<feature type="region of interest" description="Disordered" evidence="1">
    <location>
        <begin position="211"/>
        <end position="230"/>
    </location>
</feature>
<dbReference type="AlphaFoldDB" id="A0A5E8AJG1"/>
<evidence type="ECO:0000256" key="1">
    <source>
        <dbReference type="SAM" id="MobiDB-lite"/>
    </source>
</evidence>
<gene>
    <name evidence="2" type="ORF">SPHINGO391_520198</name>
</gene>
<dbReference type="Proteomes" id="UP000326857">
    <property type="component" value="Unassembled WGS sequence"/>
</dbReference>